<reference evidence="17 18" key="1">
    <citation type="submission" date="2024-06" db="EMBL/GenBank/DDBJ databases">
        <authorList>
            <person name="Pan Q."/>
            <person name="Wen M."/>
            <person name="Jouanno E."/>
            <person name="Zahm M."/>
            <person name="Klopp C."/>
            <person name="Cabau C."/>
            <person name="Louis A."/>
            <person name="Berthelot C."/>
            <person name="Parey E."/>
            <person name="Roest Crollius H."/>
            <person name="Montfort J."/>
            <person name="Robinson-Rechavi M."/>
            <person name="Bouchez O."/>
            <person name="Lampietro C."/>
            <person name="Lopez Roques C."/>
            <person name="Donnadieu C."/>
            <person name="Postlethwait J."/>
            <person name="Bobe J."/>
            <person name="Verreycken H."/>
            <person name="Guiguen Y."/>
        </authorList>
    </citation>
    <scope>NUCLEOTIDE SEQUENCE [LARGE SCALE GENOMIC DNA]</scope>
    <source>
        <strain evidence="17">Up_M1</strain>
        <tissue evidence="17">Testis</tissue>
    </source>
</reference>
<dbReference type="AlphaFoldDB" id="A0ABD0X7W2"/>
<evidence type="ECO:0000256" key="8">
    <source>
        <dbReference type="ARBA" id="ARBA00023136"/>
    </source>
</evidence>
<feature type="domain" description="EGF-like" evidence="14">
    <location>
        <begin position="136"/>
        <end position="179"/>
    </location>
</feature>
<evidence type="ECO:0000256" key="5">
    <source>
        <dbReference type="ARBA" id="ARBA00022729"/>
    </source>
</evidence>
<proteinExistence type="predicted"/>
<dbReference type="FunFam" id="2.10.25.10:FF:000038">
    <property type="entry name" value="Fibrillin 2"/>
    <property type="match status" value="5"/>
</dbReference>
<keyword evidence="3 11" id="KW-0245">EGF-like domain</keyword>
<name>A0ABD0X7W2_UMBPY</name>
<evidence type="ECO:0000256" key="9">
    <source>
        <dbReference type="ARBA" id="ARBA00023157"/>
    </source>
</evidence>
<evidence type="ECO:0000256" key="11">
    <source>
        <dbReference type="PROSITE-ProRule" id="PRU00076"/>
    </source>
</evidence>
<feature type="domain" description="EGF-like" evidence="14">
    <location>
        <begin position="312"/>
        <end position="355"/>
    </location>
</feature>
<feature type="transmembrane region" description="Helical" evidence="12">
    <location>
        <begin position="638"/>
        <end position="661"/>
    </location>
</feature>
<dbReference type="CDD" id="cd00054">
    <property type="entry name" value="EGF_CA"/>
    <property type="match status" value="7"/>
</dbReference>
<evidence type="ECO:0000313" key="17">
    <source>
        <dbReference type="EMBL" id="KAL1005088.1"/>
    </source>
</evidence>
<dbReference type="Gene3D" id="2.10.25.10">
    <property type="entry name" value="Laminin"/>
    <property type="match status" value="7"/>
</dbReference>
<keyword evidence="9" id="KW-1015">Disulfide bond</keyword>
<feature type="transmembrane region" description="Helical" evidence="12">
    <location>
        <begin position="702"/>
        <end position="719"/>
    </location>
</feature>
<evidence type="ECO:0000259" key="16">
    <source>
        <dbReference type="PROSITE" id="PS50261"/>
    </source>
</evidence>
<feature type="chain" id="PRO_5044810591" evidence="13">
    <location>
        <begin position="25"/>
        <end position="769"/>
    </location>
</feature>
<dbReference type="PANTHER" id="PTHR12011:SF433">
    <property type="entry name" value="ADHESION G PROTEIN-COUPLED RECEPTOR E1-LIKE-RELATED"/>
    <property type="match status" value="1"/>
</dbReference>
<comment type="subcellular location">
    <subcellularLocation>
        <location evidence="1">Cell membrane</location>
        <topology evidence="1">Multi-pass membrane protein</topology>
    </subcellularLocation>
</comment>
<evidence type="ECO:0000256" key="6">
    <source>
        <dbReference type="ARBA" id="ARBA00022737"/>
    </source>
</evidence>
<keyword evidence="10" id="KW-0325">Glycoprotein</keyword>
<dbReference type="InterPro" id="IPR018097">
    <property type="entry name" value="EGF_Ca-bd_CS"/>
</dbReference>
<evidence type="ECO:0000259" key="15">
    <source>
        <dbReference type="PROSITE" id="PS50221"/>
    </source>
</evidence>
<dbReference type="InterPro" id="IPR001881">
    <property type="entry name" value="EGF-like_Ca-bd_dom"/>
</dbReference>
<dbReference type="InterPro" id="IPR000152">
    <property type="entry name" value="EGF-type_Asp/Asn_hydroxyl_site"/>
</dbReference>
<comment type="caution">
    <text evidence="11">Lacks conserved residue(s) required for the propagation of feature annotation.</text>
</comment>
<dbReference type="GO" id="GO:0005886">
    <property type="term" value="C:plasma membrane"/>
    <property type="evidence" value="ECO:0007669"/>
    <property type="project" value="UniProtKB-SubCell"/>
</dbReference>
<sequence length="769" mass="83079">MRSRTVLFILSLQLNLLVTTEVQGCEMGYKSVKGKCVDEDECTDWDSGLACGSNAKCLNTNGSYYCECHPGFTSTTKDDRFTPPGQCIDINECTVNGNSCCVNAKCINTIGSYRCECNPGYTISDWSHYSGIHCEDIDECNVMAGICGVGGNCSNVEGIYSCHCNPGYSNYGNNQAQCSDIDECTVTAGICGVGGTCSNQEGSYSCLCKHGYSNYGNKQTQCSDIDECNVTAGKCGVGGTCSNQEGSYSCLCKHGYSNYGNKQAQCSDIDECTVTAGLCGVGGICINQNGSYSCLCKHGYSNYGNKQAQCSDIDECTVTAGKCGVGGTCSNQEGSYSCLCKHGYSNYGNKQAQCSVLNCDQFKADKTAGQAVSRLDALLSVMENSCLALGNSTEGAMTGEVLLKSVTKEMDGLMSLSLLGNSREVSGFLGTVESAMRLIGPQLKNNHTRMDTEHTEAELAVRRGQTPPTGQISLANQNAQLETNWETVTGNGSYPGFAVAGLITYKNLESSVNNSFQDLKDTSTDTATDTASFSEPRYQIGSKVVTALVSNPETNNLDQPVLLTFKHLKVKAESAEMNYTCVFWEDGRDQNGGGAWSKRGCTKVLSNSTHTQCSCQHLSSFAVLMALYPMEHTFALNLLTWVGLSVSLVCLLLCILTFWLCRAIKGTRTTIHLHLCVCLFIADLVFLSGISQTQNKGGCGLVAGLLHFFFLGSFSWMLLEGVQLYRMLMLVFNSAIRLVFSSISDRKCFYMDQLRNVFSWLPYIEGLTS</sequence>
<dbReference type="PRINTS" id="PR00249">
    <property type="entry name" value="GPCRSECRETIN"/>
</dbReference>
<dbReference type="Pfam" id="PF00002">
    <property type="entry name" value="7tm_2"/>
    <property type="match status" value="1"/>
</dbReference>
<feature type="domain" description="GAIN-B" evidence="15">
    <location>
        <begin position="451"/>
        <end position="631"/>
    </location>
</feature>
<evidence type="ECO:0000259" key="14">
    <source>
        <dbReference type="PROSITE" id="PS50026"/>
    </source>
</evidence>
<dbReference type="InterPro" id="IPR046338">
    <property type="entry name" value="GAIN_dom_sf"/>
</dbReference>
<protein>
    <submittedName>
        <fullName evidence="17">Uncharacterized protein</fullName>
    </submittedName>
</protein>
<feature type="domain" description="EGF-like" evidence="14">
    <location>
        <begin position="268"/>
        <end position="311"/>
    </location>
</feature>
<feature type="signal peptide" evidence="13">
    <location>
        <begin position="1"/>
        <end position="24"/>
    </location>
</feature>
<dbReference type="Proteomes" id="UP001557470">
    <property type="component" value="Unassembled WGS sequence"/>
</dbReference>
<feature type="domain" description="EGF-like" evidence="14">
    <location>
        <begin position="38"/>
        <end position="78"/>
    </location>
</feature>
<dbReference type="Gene3D" id="2.60.220.50">
    <property type="match status" value="1"/>
</dbReference>
<evidence type="ECO:0000256" key="7">
    <source>
        <dbReference type="ARBA" id="ARBA00022989"/>
    </source>
</evidence>
<keyword evidence="4 12" id="KW-0812">Transmembrane</keyword>
<dbReference type="InterPro" id="IPR000203">
    <property type="entry name" value="GPS"/>
</dbReference>
<evidence type="ECO:0000256" key="1">
    <source>
        <dbReference type="ARBA" id="ARBA00004651"/>
    </source>
</evidence>
<dbReference type="Pfam" id="PF07645">
    <property type="entry name" value="EGF_CA"/>
    <property type="match status" value="7"/>
</dbReference>
<feature type="domain" description="EGF-like" evidence="14">
    <location>
        <begin position="224"/>
        <end position="267"/>
    </location>
</feature>
<dbReference type="FunFam" id="2.10.25.10:FF:000005">
    <property type="entry name" value="Fibrillin 2"/>
    <property type="match status" value="1"/>
</dbReference>
<dbReference type="SUPFAM" id="SSF57196">
    <property type="entry name" value="EGF/Laminin"/>
    <property type="match status" value="4"/>
</dbReference>
<dbReference type="InterPro" id="IPR017981">
    <property type="entry name" value="GPCR_2-like_7TM"/>
</dbReference>
<comment type="caution">
    <text evidence="17">The sequence shown here is derived from an EMBL/GenBank/DDBJ whole genome shotgun (WGS) entry which is preliminary data.</text>
</comment>
<keyword evidence="5 13" id="KW-0732">Signal</keyword>
<keyword evidence="7 12" id="KW-1133">Transmembrane helix</keyword>
<evidence type="ECO:0000256" key="3">
    <source>
        <dbReference type="ARBA" id="ARBA00022536"/>
    </source>
</evidence>
<evidence type="ECO:0000256" key="2">
    <source>
        <dbReference type="ARBA" id="ARBA00022475"/>
    </source>
</evidence>
<dbReference type="Gene3D" id="1.20.1070.10">
    <property type="entry name" value="Rhodopsin 7-helix transmembrane proteins"/>
    <property type="match status" value="1"/>
</dbReference>
<dbReference type="SMART" id="SM00303">
    <property type="entry name" value="GPS"/>
    <property type="match status" value="1"/>
</dbReference>
<dbReference type="InterPro" id="IPR009030">
    <property type="entry name" value="Growth_fac_rcpt_cys_sf"/>
</dbReference>
<gene>
    <name evidence="17" type="ORF">UPYG_G00054340</name>
</gene>
<feature type="transmembrane region" description="Helical" evidence="12">
    <location>
        <begin position="673"/>
        <end position="690"/>
    </location>
</feature>
<dbReference type="GO" id="GO:0030855">
    <property type="term" value="P:epithelial cell differentiation"/>
    <property type="evidence" value="ECO:0007669"/>
    <property type="project" value="UniProtKB-ARBA"/>
</dbReference>
<keyword evidence="8 12" id="KW-0472">Membrane</keyword>
<dbReference type="PROSITE" id="PS50261">
    <property type="entry name" value="G_PROTEIN_RECEP_F2_4"/>
    <property type="match status" value="1"/>
</dbReference>
<dbReference type="SMART" id="SM00179">
    <property type="entry name" value="EGF_CA"/>
    <property type="match status" value="7"/>
</dbReference>
<dbReference type="EMBL" id="JAGEUA010000002">
    <property type="protein sequence ID" value="KAL1005088.1"/>
    <property type="molecule type" value="Genomic_DNA"/>
</dbReference>
<dbReference type="InterPro" id="IPR057244">
    <property type="entry name" value="GAIN_B"/>
</dbReference>
<organism evidence="17 18">
    <name type="scientific">Umbra pygmaea</name>
    <name type="common">Eastern mudminnow</name>
    <dbReference type="NCBI Taxonomy" id="75934"/>
    <lineage>
        <taxon>Eukaryota</taxon>
        <taxon>Metazoa</taxon>
        <taxon>Chordata</taxon>
        <taxon>Craniata</taxon>
        <taxon>Vertebrata</taxon>
        <taxon>Euteleostomi</taxon>
        <taxon>Actinopterygii</taxon>
        <taxon>Neopterygii</taxon>
        <taxon>Teleostei</taxon>
        <taxon>Protacanthopterygii</taxon>
        <taxon>Esociformes</taxon>
        <taxon>Umbridae</taxon>
        <taxon>Umbra</taxon>
    </lineage>
</organism>
<evidence type="ECO:0000256" key="4">
    <source>
        <dbReference type="ARBA" id="ARBA00022692"/>
    </source>
</evidence>
<dbReference type="PROSITE" id="PS50221">
    <property type="entry name" value="GAIN_B"/>
    <property type="match status" value="1"/>
</dbReference>
<accession>A0ABD0X7W2</accession>
<dbReference type="PROSITE" id="PS00010">
    <property type="entry name" value="ASX_HYDROXYL"/>
    <property type="match status" value="7"/>
</dbReference>
<feature type="domain" description="G-protein coupled receptors family 2 profile 2" evidence="16">
    <location>
        <begin position="636"/>
        <end position="760"/>
    </location>
</feature>
<keyword evidence="2" id="KW-1003">Cell membrane</keyword>
<dbReference type="PROSITE" id="PS50026">
    <property type="entry name" value="EGF_3"/>
    <property type="match status" value="7"/>
</dbReference>
<evidence type="ECO:0000256" key="13">
    <source>
        <dbReference type="SAM" id="SignalP"/>
    </source>
</evidence>
<dbReference type="InterPro" id="IPR000832">
    <property type="entry name" value="GPCR_2_secretin-like"/>
</dbReference>
<evidence type="ECO:0000313" key="18">
    <source>
        <dbReference type="Proteomes" id="UP001557470"/>
    </source>
</evidence>
<dbReference type="PANTHER" id="PTHR12011">
    <property type="entry name" value="ADHESION G-PROTEIN COUPLED RECEPTOR"/>
    <property type="match status" value="1"/>
</dbReference>
<evidence type="ECO:0000256" key="12">
    <source>
        <dbReference type="SAM" id="Phobius"/>
    </source>
</evidence>
<evidence type="ECO:0000256" key="10">
    <source>
        <dbReference type="ARBA" id="ARBA00023180"/>
    </source>
</evidence>
<dbReference type="SUPFAM" id="SSF57184">
    <property type="entry name" value="Growth factor receptor domain"/>
    <property type="match status" value="1"/>
</dbReference>
<keyword evidence="18" id="KW-1185">Reference proteome</keyword>
<dbReference type="Pfam" id="PF01825">
    <property type="entry name" value="GPS"/>
    <property type="match status" value="1"/>
</dbReference>
<dbReference type="InterPro" id="IPR000742">
    <property type="entry name" value="EGF"/>
</dbReference>
<feature type="domain" description="EGF-like" evidence="14">
    <location>
        <begin position="180"/>
        <end position="223"/>
    </location>
</feature>
<feature type="domain" description="EGF-like" evidence="14">
    <location>
        <begin position="89"/>
        <end position="135"/>
    </location>
</feature>
<dbReference type="InterPro" id="IPR049883">
    <property type="entry name" value="NOTCH1_EGF-like"/>
</dbReference>
<dbReference type="PROSITE" id="PS01187">
    <property type="entry name" value="EGF_CA"/>
    <property type="match status" value="2"/>
</dbReference>
<dbReference type="SMART" id="SM00181">
    <property type="entry name" value="EGF"/>
    <property type="match status" value="7"/>
</dbReference>
<keyword evidence="6" id="KW-0677">Repeat</keyword>